<evidence type="ECO:0000256" key="1">
    <source>
        <dbReference type="ARBA" id="ARBA00004496"/>
    </source>
</evidence>
<dbReference type="Proteomes" id="UP000005877">
    <property type="component" value="Chromosome"/>
</dbReference>
<reference evidence="6 7" key="1">
    <citation type="journal article" date="2012" name="PLoS ONE">
        <title>The genome characteristics and predicted function of methyl-group oxidation pathway in the obligate aceticlastic methanogens, Methanosaeta spp.</title>
        <authorList>
            <person name="Zhu J."/>
            <person name="Zheng H."/>
            <person name="Ai G."/>
            <person name="Zhang G."/>
            <person name="Liu D."/>
            <person name="Liu X."/>
            <person name="Dong X."/>
        </authorList>
    </citation>
    <scope>NUCLEOTIDE SEQUENCE [LARGE SCALE GENOMIC DNA]</scope>
    <source>
        <strain evidence="6 7">6Ac</strain>
    </source>
</reference>
<evidence type="ECO:0000256" key="3">
    <source>
        <dbReference type="ARBA" id="ARBA00022490"/>
    </source>
</evidence>
<proteinExistence type="inferred from homology"/>
<keyword evidence="7" id="KW-1185">Reference proteome</keyword>
<organism evidence="6 7">
    <name type="scientific">Methanothrix harundinacea (strain 6Ac)</name>
    <name type="common">Methanosaeta harundinacea</name>
    <dbReference type="NCBI Taxonomy" id="1110509"/>
    <lineage>
        <taxon>Archaea</taxon>
        <taxon>Methanobacteriati</taxon>
        <taxon>Methanobacteriota</taxon>
        <taxon>Stenosarchaea group</taxon>
        <taxon>Methanomicrobia</taxon>
        <taxon>Methanotrichales</taxon>
        <taxon>Methanotrichaceae</taxon>
        <taxon>Methanothrix</taxon>
    </lineage>
</organism>
<protein>
    <recommendedName>
        <fullName evidence="5">CRISPR type III-B/RAMP module-associated protein Cmr5</fullName>
    </recommendedName>
</protein>
<dbReference type="AlphaFoldDB" id="G7WQS4"/>
<comment type="subcellular location">
    <subcellularLocation>
        <location evidence="1">Cytoplasm</location>
    </subcellularLocation>
</comment>
<accession>G7WQS4</accession>
<evidence type="ECO:0000313" key="6">
    <source>
        <dbReference type="EMBL" id="AET65067.1"/>
    </source>
</evidence>
<comment type="similarity">
    <text evidence="2">Belongs to the CRISPR system Cmr5 family.</text>
</comment>
<dbReference type="HOGENOM" id="CLU_120836_1_0_2"/>
<dbReference type="Gene3D" id="1.10.520.30">
    <property type="entry name" value="AF1862-like domain"/>
    <property type="match status" value="1"/>
</dbReference>
<evidence type="ECO:0000313" key="7">
    <source>
        <dbReference type="Proteomes" id="UP000005877"/>
    </source>
</evidence>
<dbReference type="GO" id="GO:0005737">
    <property type="term" value="C:cytoplasm"/>
    <property type="evidence" value="ECO:0007669"/>
    <property type="project" value="UniProtKB-SubCell"/>
</dbReference>
<dbReference type="SUPFAM" id="SSF158568">
    <property type="entry name" value="AF1862-like"/>
    <property type="match status" value="1"/>
</dbReference>
<dbReference type="EMBL" id="CP003117">
    <property type="protein sequence ID" value="AET65067.1"/>
    <property type="molecule type" value="Genomic_DNA"/>
</dbReference>
<gene>
    <name evidence="6" type="ordered locus">Mhar_1709</name>
</gene>
<dbReference type="Pfam" id="PF09701">
    <property type="entry name" value="Cas_Cmr5"/>
    <property type="match status" value="1"/>
</dbReference>
<dbReference type="STRING" id="1110509.Mhar_1709"/>
<evidence type="ECO:0000256" key="2">
    <source>
        <dbReference type="ARBA" id="ARBA00006161"/>
    </source>
</evidence>
<dbReference type="PATRIC" id="fig|1110509.7.peg.1897"/>
<dbReference type="InterPro" id="IPR023101">
    <property type="entry name" value="AF1862-like_dom_sf"/>
</dbReference>
<dbReference type="KEGG" id="mhi:Mhar_1709"/>
<evidence type="ECO:0000256" key="5">
    <source>
        <dbReference type="ARBA" id="ARBA00030001"/>
    </source>
</evidence>
<sequence>MAEKKDYGNFGSYVQRLPATIVMNGLGQAMAGELAAARLAKGDRMSADERAHKTLFDCVESWLFECEAYSGDGGLMAAIVNSSQENYVRAQAEALAYLDWLKKFSQAYLGDGKDGSSDL</sequence>
<name>G7WQS4_METH6</name>
<keyword evidence="3" id="KW-0963">Cytoplasm</keyword>
<dbReference type="InterPro" id="IPR010160">
    <property type="entry name" value="CRISPR-assoc_prot_Cmr5"/>
</dbReference>
<dbReference type="NCBIfam" id="TIGR01881">
    <property type="entry name" value="cas_Cmr5"/>
    <property type="match status" value="1"/>
</dbReference>
<dbReference type="GO" id="GO:0051607">
    <property type="term" value="P:defense response to virus"/>
    <property type="evidence" value="ECO:0007669"/>
    <property type="project" value="UniProtKB-KW"/>
</dbReference>
<evidence type="ECO:0000256" key="4">
    <source>
        <dbReference type="ARBA" id="ARBA00023118"/>
    </source>
</evidence>
<keyword evidence="4" id="KW-0051">Antiviral defense</keyword>